<comment type="subcellular location">
    <subcellularLocation>
        <location evidence="1">Cell membrane</location>
        <topology evidence="1">Multi-pass membrane protein</topology>
    </subcellularLocation>
</comment>
<evidence type="ECO:0000256" key="7">
    <source>
        <dbReference type="SAM" id="Phobius"/>
    </source>
</evidence>
<feature type="domain" description="ABC3 transporter permease C-terminal" evidence="8">
    <location>
        <begin position="274"/>
        <end position="390"/>
    </location>
</feature>
<evidence type="ECO:0000256" key="2">
    <source>
        <dbReference type="ARBA" id="ARBA00022475"/>
    </source>
</evidence>
<proteinExistence type="inferred from homology"/>
<dbReference type="RefSeq" id="WP_213172516.1">
    <property type="nucleotide sequence ID" value="NZ_CP070496.1"/>
</dbReference>
<feature type="transmembrane region" description="Helical" evidence="7">
    <location>
        <begin position="270"/>
        <end position="290"/>
    </location>
</feature>
<evidence type="ECO:0000256" key="1">
    <source>
        <dbReference type="ARBA" id="ARBA00004651"/>
    </source>
</evidence>
<dbReference type="InterPro" id="IPR050250">
    <property type="entry name" value="Macrolide_Exporter_MacB"/>
</dbReference>
<sequence length="432" mass="46702">MKKLDIQLAGRNLRLLVRRRIALTLILAAGVATVLVGTFLMEATVHAAATSPATASSLTALEVEEVNGENLTTDDISVIESHEHITRVVPWVKSGGGLQDESHTWYWSLWAVPFAGSGQPYIVESIRDDLYPLAEDEAVIPNDSLEEVPEDLLGQQVIFEHIEMVAPGEGRGIEKSVTIVGIYDSAKGTTDGPDVIYLNIEEAVKIRALNDGVQVDRFGGEQGFTRLAAIVDAPGNVPVVQQDLAELGYYSQSIHSRVAQLADGNQTLNVAVNLAAVLLILVAFLFSFMIGNSIIGRRRDEIGLLKALGWSNRRVIKTLVYEFSGYGVLVSLTGLISSAIVIGFVALTGSSTLTSEVITATLARPLVFIALSVPVVAILVGVCIPASLVMRLPPDTALRTTNILHSPENWTVRIIEGYFRVPHIRHTVETIN</sequence>
<keyword evidence="5 7" id="KW-0472">Membrane</keyword>
<organism evidence="9 10">
    <name type="scientific">Natronoglycomyces albus</name>
    <dbReference type="NCBI Taxonomy" id="2811108"/>
    <lineage>
        <taxon>Bacteria</taxon>
        <taxon>Bacillati</taxon>
        <taxon>Actinomycetota</taxon>
        <taxon>Actinomycetes</taxon>
        <taxon>Glycomycetales</taxon>
        <taxon>Glycomycetaceae</taxon>
        <taxon>Natronoglycomyces</taxon>
    </lineage>
</organism>
<accession>A0A895XT98</accession>
<keyword evidence="3 7" id="KW-0812">Transmembrane</keyword>
<dbReference type="Pfam" id="PF02687">
    <property type="entry name" value="FtsX"/>
    <property type="match status" value="1"/>
</dbReference>
<feature type="transmembrane region" description="Helical" evidence="7">
    <location>
        <begin position="366"/>
        <end position="389"/>
    </location>
</feature>
<dbReference type="GO" id="GO:0005886">
    <property type="term" value="C:plasma membrane"/>
    <property type="evidence" value="ECO:0007669"/>
    <property type="project" value="UniProtKB-SubCell"/>
</dbReference>
<dbReference type="InterPro" id="IPR003838">
    <property type="entry name" value="ABC3_permease_C"/>
</dbReference>
<evidence type="ECO:0000259" key="8">
    <source>
        <dbReference type="Pfam" id="PF02687"/>
    </source>
</evidence>
<comment type="similarity">
    <text evidence="6">Belongs to the ABC-4 integral membrane protein family.</text>
</comment>
<dbReference type="GO" id="GO:0022857">
    <property type="term" value="F:transmembrane transporter activity"/>
    <property type="evidence" value="ECO:0007669"/>
    <property type="project" value="TreeGrafter"/>
</dbReference>
<dbReference type="PANTHER" id="PTHR30572:SF4">
    <property type="entry name" value="ABC TRANSPORTER PERMEASE YTRF"/>
    <property type="match status" value="1"/>
</dbReference>
<keyword evidence="2" id="KW-1003">Cell membrane</keyword>
<dbReference type="KEGG" id="nav:JQS30_06270"/>
<evidence type="ECO:0000313" key="10">
    <source>
        <dbReference type="Proteomes" id="UP000662939"/>
    </source>
</evidence>
<evidence type="ECO:0000256" key="5">
    <source>
        <dbReference type="ARBA" id="ARBA00023136"/>
    </source>
</evidence>
<reference evidence="9" key="1">
    <citation type="submission" date="2021-02" db="EMBL/GenBank/DDBJ databases">
        <title>Natronoglycomyces albus gen. nov., sp. nov, a haloalkaliphilic actinobacterium from a soda solonchak soil.</title>
        <authorList>
            <person name="Sorokin D.Y."/>
            <person name="Khijniak T.V."/>
            <person name="Zakharycheva A.P."/>
            <person name="Boueva O.V."/>
            <person name="Ariskina E.V."/>
            <person name="Hahnke R.L."/>
            <person name="Bunk B."/>
            <person name="Sproer C."/>
            <person name="Schumann P."/>
            <person name="Evtushenko L.I."/>
            <person name="Kublanov I.V."/>
        </authorList>
    </citation>
    <scope>NUCLEOTIDE SEQUENCE</scope>
    <source>
        <strain evidence="9">DSM 106290</strain>
    </source>
</reference>
<evidence type="ECO:0000256" key="3">
    <source>
        <dbReference type="ARBA" id="ARBA00022692"/>
    </source>
</evidence>
<dbReference type="AlphaFoldDB" id="A0A895XT98"/>
<gene>
    <name evidence="9" type="ORF">JQS30_06270</name>
</gene>
<keyword evidence="4 7" id="KW-1133">Transmembrane helix</keyword>
<name>A0A895XT98_9ACTN</name>
<feature type="transmembrane region" description="Helical" evidence="7">
    <location>
        <begin position="323"/>
        <end position="346"/>
    </location>
</feature>
<dbReference type="PANTHER" id="PTHR30572">
    <property type="entry name" value="MEMBRANE COMPONENT OF TRANSPORTER-RELATED"/>
    <property type="match status" value="1"/>
</dbReference>
<dbReference type="Proteomes" id="UP000662939">
    <property type="component" value="Chromosome"/>
</dbReference>
<protein>
    <submittedName>
        <fullName evidence="9">FtsX-like permease family protein</fullName>
    </submittedName>
</protein>
<dbReference type="EMBL" id="CP070496">
    <property type="protein sequence ID" value="QSB06505.1"/>
    <property type="molecule type" value="Genomic_DNA"/>
</dbReference>
<feature type="transmembrane region" description="Helical" evidence="7">
    <location>
        <begin position="21"/>
        <end position="41"/>
    </location>
</feature>
<evidence type="ECO:0000256" key="4">
    <source>
        <dbReference type="ARBA" id="ARBA00022989"/>
    </source>
</evidence>
<evidence type="ECO:0000313" key="9">
    <source>
        <dbReference type="EMBL" id="QSB06505.1"/>
    </source>
</evidence>
<keyword evidence="10" id="KW-1185">Reference proteome</keyword>
<evidence type="ECO:0000256" key="6">
    <source>
        <dbReference type="ARBA" id="ARBA00038076"/>
    </source>
</evidence>